<dbReference type="InterPro" id="IPR025676">
    <property type="entry name" value="Clr5_dom"/>
</dbReference>
<dbReference type="AlphaFoldDB" id="A0A0D2HEG6"/>
<reference evidence="3 4" key="1">
    <citation type="submission" date="2015-01" db="EMBL/GenBank/DDBJ databases">
        <title>The Genome Sequence of Fonsecaea multimorphosa CBS 102226.</title>
        <authorList>
            <consortium name="The Broad Institute Genomics Platform"/>
            <person name="Cuomo C."/>
            <person name="de Hoog S."/>
            <person name="Gorbushina A."/>
            <person name="Stielow B."/>
            <person name="Teixiera M."/>
            <person name="Abouelleil A."/>
            <person name="Chapman S.B."/>
            <person name="Priest M."/>
            <person name="Young S.K."/>
            <person name="Wortman J."/>
            <person name="Nusbaum C."/>
            <person name="Birren B."/>
        </authorList>
    </citation>
    <scope>NUCLEOTIDE SEQUENCE [LARGE SCALE GENOMIC DNA]</scope>
    <source>
        <strain evidence="3 4">CBS 102226</strain>
    </source>
</reference>
<feature type="region of interest" description="Disordered" evidence="1">
    <location>
        <begin position="1"/>
        <end position="37"/>
    </location>
</feature>
<evidence type="ECO:0000256" key="1">
    <source>
        <dbReference type="SAM" id="MobiDB-lite"/>
    </source>
</evidence>
<dbReference type="VEuPathDB" id="FungiDB:Z520_03966"/>
<dbReference type="OrthoDB" id="4154058at2759"/>
<feature type="domain" description="Clr5" evidence="2">
    <location>
        <begin position="64"/>
        <end position="115"/>
    </location>
</feature>
<dbReference type="GeneID" id="27709712"/>
<feature type="compositionally biased region" description="Basic and acidic residues" evidence="1">
    <location>
        <begin position="1"/>
        <end position="13"/>
    </location>
</feature>
<organism evidence="3 4">
    <name type="scientific">Fonsecaea multimorphosa CBS 102226</name>
    <dbReference type="NCBI Taxonomy" id="1442371"/>
    <lineage>
        <taxon>Eukaryota</taxon>
        <taxon>Fungi</taxon>
        <taxon>Dikarya</taxon>
        <taxon>Ascomycota</taxon>
        <taxon>Pezizomycotina</taxon>
        <taxon>Eurotiomycetes</taxon>
        <taxon>Chaetothyriomycetidae</taxon>
        <taxon>Chaetothyriales</taxon>
        <taxon>Herpotrichiellaceae</taxon>
        <taxon>Fonsecaea</taxon>
    </lineage>
</organism>
<keyword evidence="4" id="KW-1185">Reference proteome</keyword>
<dbReference type="RefSeq" id="XP_016634403.1">
    <property type="nucleotide sequence ID" value="XM_016774476.1"/>
</dbReference>
<sequence length="451" mass="50275">MGDLSDFRSEEQNSRMTSKDLSLPEGSRLEEQKPNILSENLKVSKDFRFKEQHPNIPSKNPSLSKERWEELKPMISNRVDQGVPISEILRQLSVSNIHVTRSQFNTQTKKWGLAKYNVQLLRGARGSLDLPITVRVAPETQIPNSNTEAVLIDKQVPIGGSFNDFEASTLEQLEGLELEAHSIDQAEATGASRLQNGGLGNLVGEPASDTAAREPETSDLGRSVPADGHSAPRLPRSTFADETHTSDLQPEVTTCPRLELPSYKSTSIGLEYRHLRAVGWVSDLAELLFNMKCYTEAFEIFFLIISELNTLGGAQIETSCYFLFFAMCCVRSAWTREQKTAAEDLVPKLHRWVEAVQQYADPDTIKCMREVLQVGVKSLEVETLEQAAHRIVGSTLPLSQLGFSLSIDTRIPGPIASPSAAIAYFYTSDVVQYTIRHALIVIKRFLRKRNA</sequence>
<evidence type="ECO:0000313" key="4">
    <source>
        <dbReference type="Proteomes" id="UP000053411"/>
    </source>
</evidence>
<dbReference type="Proteomes" id="UP000053411">
    <property type="component" value="Unassembled WGS sequence"/>
</dbReference>
<evidence type="ECO:0000259" key="2">
    <source>
        <dbReference type="Pfam" id="PF14420"/>
    </source>
</evidence>
<feature type="region of interest" description="Disordered" evidence="1">
    <location>
        <begin position="191"/>
        <end position="251"/>
    </location>
</feature>
<name>A0A0D2HEG6_9EURO</name>
<evidence type="ECO:0000313" key="3">
    <source>
        <dbReference type="EMBL" id="KIY00281.1"/>
    </source>
</evidence>
<dbReference type="Pfam" id="PF14420">
    <property type="entry name" value="Clr5"/>
    <property type="match status" value="1"/>
</dbReference>
<accession>A0A0D2HEG6</accession>
<dbReference type="EMBL" id="KN848067">
    <property type="protein sequence ID" value="KIY00281.1"/>
    <property type="molecule type" value="Genomic_DNA"/>
</dbReference>
<proteinExistence type="predicted"/>
<protein>
    <recommendedName>
        <fullName evidence="2">Clr5 domain-containing protein</fullName>
    </recommendedName>
</protein>
<gene>
    <name evidence="3" type="ORF">Z520_03966</name>
</gene>